<comment type="subcellular location">
    <subcellularLocation>
        <location evidence="5">Cytoplasm</location>
    </subcellularLocation>
</comment>
<dbReference type="InterPro" id="IPR035909">
    <property type="entry name" value="CheB_C"/>
</dbReference>
<feature type="domain" description="Response regulatory" evidence="8">
    <location>
        <begin position="3"/>
        <end position="119"/>
    </location>
</feature>
<comment type="PTM">
    <text evidence="5">Phosphorylated by CheA. Phosphorylation of the N-terminal regulatory domain activates the methylesterase activity.</text>
</comment>
<comment type="catalytic activity">
    <reaction evidence="4 5">
        <text>[protein]-L-glutamate 5-O-methyl ester + H2O = L-glutamyl-[protein] + methanol + H(+)</text>
        <dbReference type="Rhea" id="RHEA:23236"/>
        <dbReference type="Rhea" id="RHEA-COMP:10208"/>
        <dbReference type="Rhea" id="RHEA-COMP:10311"/>
        <dbReference type="ChEBI" id="CHEBI:15377"/>
        <dbReference type="ChEBI" id="CHEBI:15378"/>
        <dbReference type="ChEBI" id="CHEBI:17790"/>
        <dbReference type="ChEBI" id="CHEBI:29973"/>
        <dbReference type="ChEBI" id="CHEBI:82795"/>
        <dbReference type="EC" id="3.1.1.61"/>
    </reaction>
</comment>
<evidence type="ECO:0000256" key="6">
    <source>
        <dbReference type="PROSITE-ProRule" id="PRU00050"/>
    </source>
</evidence>
<dbReference type="CDD" id="cd17541">
    <property type="entry name" value="REC_CheB-like"/>
    <property type="match status" value="1"/>
</dbReference>
<dbReference type="SUPFAM" id="SSF52738">
    <property type="entry name" value="Methylesterase CheB, C-terminal domain"/>
    <property type="match status" value="1"/>
</dbReference>
<dbReference type="InterPro" id="IPR008248">
    <property type="entry name" value="CheB-like"/>
</dbReference>
<comment type="domain">
    <text evidence="5">Contains a C-terminal catalytic domain, and an N-terminal region which modulates catalytic activity.</text>
</comment>
<dbReference type="KEGG" id="nao:Y958_17760"/>
<dbReference type="GO" id="GO:0000156">
    <property type="term" value="F:phosphorelay response regulator activity"/>
    <property type="evidence" value="ECO:0007669"/>
    <property type="project" value="InterPro"/>
</dbReference>
<evidence type="ECO:0000256" key="7">
    <source>
        <dbReference type="PROSITE-ProRule" id="PRU00169"/>
    </source>
</evidence>
<dbReference type="NCBIfam" id="NF001965">
    <property type="entry name" value="PRK00742.1"/>
    <property type="match status" value="1"/>
</dbReference>
<dbReference type="GO" id="GO:0005737">
    <property type="term" value="C:cytoplasm"/>
    <property type="evidence" value="ECO:0007669"/>
    <property type="project" value="UniProtKB-SubCell"/>
</dbReference>
<dbReference type="PIRSF" id="PIRSF000876">
    <property type="entry name" value="RR_chemtxs_CheB"/>
    <property type="match status" value="1"/>
</dbReference>
<feature type="modified residue" description="4-aspartylphosphate" evidence="5 7">
    <location>
        <position position="53"/>
    </location>
</feature>
<dbReference type="InterPro" id="IPR001789">
    <property type="entry name" value="Sig_transdc_resp-reg_receiver"/>
</dbReference>
<dbReference type="AlphaFoldDB" id="A0A248JX33"/>
<protein>
    <recommendedName>
        <fullName evidence="5">Protein-glutamate methylesterase/protein-glutamine glutaminase</fullName>
        <ecNumber evidence="5">3.1.1.61</ecNumber>
        <ecNumber evidence="5">3.5.1.44</ecNumber>
    </recommendedName>
</protein>
<evidence type="ECO:0000259" key="8">
    <source>
        <dbReference type="PROSITE" id="PS50110"/>
    </source>
</evidence>
<keyword evidence="3 5" id="KW-0378">Hydrolase</keyword>
<dbReference type="GO" id="GO:0008984">
    <property type="term" value="F:protein-glutamate methylesterase activity"/>
    <property type="evidence" value="ECO:0007669"/>
    <property type="project" value="UniProtKB-UniRule"/>
</dbReference>
<dbReference type="InterPro" id="IPR011006">
    <property type="entry name" value="CheY-like_superfamily"/>
</dbReference>
<dbReference type="EMBL" id="CP022111">
    <property type="protein sequence ID" value="ASG22754.1"/>
    <property type="molecule type" value="Genomic_DNA"/>
</dbReference>
<dbReference type="SMART" id="SM00448">
    <property type="entry name" value="REC"/>
    <property type="match status" value="1"/>
</dbReference>
<evidence type="ECO:0000313" key="10">
    <source>
        <dbReference type="EMBL" id="ASG22754.1"/>
    </source>
</evidence>
<keyword evidence="5 7" id="KW-0597">Phosphoprotein</keyword>
<proteinExistence type="inferred from homology"/>
<name>A0A248JX33_9PROT</name>
<dbReference type="Gene3D" id="3.40.50.2300">
    <property type="match status" value="1"/>
</dbReference>
<dbReference type="PROSITE" id="PS50122">
    <property type="entry name" value="CHEB"/>
    <property type="match status" value="1"/>
</dbReference>
<reference evidence="10 11" key="1">
    <citation type="submission" date="2017-06" db="EMBL/GenBank/DDBJ databases">
        <title>Complete genome sequence of Nitrospirillum amazonense strain CBAmC, an endophytic nitrogen-fixing and plant growth-promoting bacterium, isolated from sugarcane.</title>
        <authorList>
            <person name="Schwab S."/>
            <person name="dos Santos Teixeira K.R."/>
            <person name="Simoes Araujo J.L."/>
            <person name="Soares Vidal M."/>
            <person name="Borges de Freitas H.R."/>
            <person name="Rivello Crivelaro A.L."/>
            <person name="Bueno de Camargo Nunes A."/>
            <person name="dos Santos C.M."/>
            <person name="Palmeira da Silva Rosa D."/>
            <person name="da Silva Padilha D."/>
            <person name="da Silva E."/>
            <person name="Araujo Terra L."/>
            <person name="Soares Mendes V."/>
            <person name="Farinelli L."/>
            <person name="Magalhaes Cruz L."/>
            <person name="Baldani J.I."/>
        </authorList>
    </citation>
    <scope>NUCLEOTIDE SEQUENCE [LARGE SCALE GENOMIC DNA]</scope>
    <source>
        <strain evidence="10 11">CBAmC</strain>
    </source>
</reference>
<evidence type="ECO:0000256" key="4">
    <source>
        <dbReference type="ARBA" id="ARBA00048267"/>
    </source>
</evidence>
<keyword evidence="1 5" id="KW-0963">Cytoplasm</keyword>
<dbReference type="RefSeq" id="WP_088873303.1">
    <property type="nucleotide sequence ID" value="NZ_CP022111.1"/>
</dbReference>
<keyword evidence="2 5" id="KW-0145">Chemotaxis</keyword>
<dbReference type="Proteomes" id="UP000197153">
    <property type="component" value="Chromosome 2"/>
</dbReference>
<dbReference type="EC" id="3.1.1.61" evidence="5"/>
<feature type="active site" evidence="5 6">
    <location>
        <position position="326"/>
    </location>
</feature>
<dbReference type="InterPro" id="IPR000673">
    <property type="entry name" value="Sig_transdc_resp-reg_Me-estase"/>
</dbReference>
<evidence type="ECO:0000256" key="5">
    <source>
        <dbReference type="HAMAP-Rule" id="MF_00099"/>
    </source>
</evidence>
<dbReference type="SUPFAM" id="SSF52172">
    <property type="entry name" value="CheY-like"/>
    <property type="match status" value="1"/>
</dbReference>
<dbReference type="EC" id="3.5.1.44" evidence="5"/>
<evidence type="ECO:0000313" key="11">
    <source>
        <dbReference type="Proteomes" id="UP000197153"/>
    </source>
</evidence>
<dbReference type="Pfam" id="PF00072">
    <property type="entry name" value="Response_reg"/>
    <property type="match status" value="1"/>
</dbReference>
<keyword evidence="11" id="KW-1185">Reference proteome</keyword>
<comment type="catalytic activity">
    <reaction evidence="5">
        <text>L-glutaminyl-[protein] + H2O = L-glutamyl-[protein] + NH4(+)</text>
        <dbReference type="Rhea" id="RHEA:16441"/>
        <dbReference type="Rhea" id="RHEA-COMP:10207"/>
        <dbReference type="Rhea" id="RHEA-COMP:10208"/>
        <dbReference type="ChEBI" id="CHEBI:15377"/>
        <dbReference type="ChEBI" id="CHEBI:28938"/>
        <dbReference type="ChEBI" id="CHEBI:29973"/>
        <dbReference type="ChEBI" id="CHEBI:30011"/>
        <dbReference type="EC" id="3.5.1.44"/>
    </reaction>
</comment>
<evidence type="ECO:0000259" key="9">
    <source>
        <dbReference type="PROSITE" id="PS50122"/>
    </source>
</evidence>
<evidence type="ECO:0000256" key="1">
    <source>
        <dbReference type="ARBA" id="ARBA00022490"/>
    </source>
</evidence>
<accession>A0A248JX33</accession>
<dbReference type="Pfam" id="PF01339">
    <property type="entry name" value="CheB_methylest"/>
    <property type="match status" value="1"/>
</dbReference>
<comment type="similarity">
    <text evidence="5">Belongs to the CheB family.</text>
</comment>
<comment type="function">
    <text evidence="5">Involved in chemotaxis. Part of a chemotaxis signal transduction system that modulates chemotaxis in response to various stimuli. Catalyzes the demethylation of specific methylglutamate residues introduced into the chemoreceptors (methyl-accepting chemotaxis proteins or MCP) by CheR. Also mediates the irreversible deamidation of specific glutamine residues to glutamic acid.</text>
</comment>
<dbReference type="CDD" id="cd16432">
    <property type="entry name" value="CheB_Rec"/>
    <property type="match status" value="1"/>
</dbReference>
<dbReference type="PANTHER" id="PTHR42872:SF6">
    <property type="entry name" value="PROTEIN-GLUTAMATE METHYLESTERASE_PROTEIN-GLUTAMINE GLUTAMINASE"/>
    <property type="match status" value="1"/>
</dbReference>
<feature type="domain" description="CheB-type methylesterase" evidence="9">
    <location>
        <begin position="192"/>
        <end position="384"/>
    </location>
</feature>
<gene>
    <name evidence="5" type="primary">cheB</name>
    <name evidence="10" type="ORF">Y958_17760</name>
</gene>
<sequence length="384" mass="40695">MTRLLIVDDSALVRRLLGDLFTAAGDFEVAFARDGLEALALLRGFNPDVITLDVHMPQMDGLTCLDQIMVEQPRPVVMVSSFTEAGAEVTLEAMALGAVDFIQKPEGAISLKMDQLGPGLVDKVRQAAGARLRRSHRLAERLRRQADAIEAGRPDIGAVPGGAVARAKRARLLTDALPQEVEGAASPAESQAVPGLVLIGCSTGGPPALDAVLEGLPADFPWPVLVAQHMPATFTGPLARRLDRLCALTVQEVARPTPLAPGNVYIGRGDADLVLSQRPSGLVALPTPAKEEYRWHPSVDRLVESALSLVEPWRLVGVLMTGMGYDGAAAMTRLRNDGGRTIAESEESAVVWGMPGELVKAGGADVVAPLEEISGRLVRMVAGR</sequence>
<evidence type="ECO:0000256" key="2">
    <source>
        <dbReference type="ARBA" id="ARBA00022500"/>
    </source>
</evidence>
<dbReference type="PANTHER" id="PTHR42872">
    <property type="entry name" value="PROTEIN-GLUTAMATE METHYLESTERASE/PROTEIN-GLUTAMINE GLUTAMINASE"/>
    <property type="match status" value="1"/>
</dbReference>
<feature type="active site" evidence="5 6">
    <location>
        <position position="229"/>
    </location>
</feature>
<dbReference type="GO" id="GO:0050568">
    <property type="term" value="F:protein-glutamine glutaminase activity"/>
    <property type="evidence" value="ECO:0007669"/>
    <property type="project" value="UniProtKB-UniRule"/>
</dbReference>
<dbReference type="HAMAP" id="MF_00099">
    <property type="entry name" value="CheB_chemtxs"/>
    <property type="match status" value="1"/>
</dbReference>
<feature type="active site" evidence="5 6">
    <location>
        <position position="202"/>
    </location>
</feature>
<organism evidence="10 11">
    <name type="scientific">Nitrospirillum viridazoti CBAmc</name>
    <dbReference type="NCBI Taxonomy" id="1441467"/>
    <lineage>
        <taxon>Bacteria</taxon>
        <taxon>Pseudomonadati</taxon>
        <taxon>Pseudomonadota</taxon>
        <taxon>Alphaproteobacteria</taxon>
        <taxon>Rhodospirillales</taxon>
        <taxon>Azospirillaceae</taxon>
        <taxon>Nitrospirillum</taxon>
        <taxon>Nitrospirillum viridazoti</taxon>
    </lineage>
</organism>
<evidence type="ECO:0000256" key="3">
    <source>
        <dbReference type="ARBA" id="ARBA00022801"/>
    </source>
</evidence>
<dbReference type="Gene3D" id="3.40.50.180">
    <property type="entry name" value="Methylesterase CheB, C-terminal domain"/>
    <property type="match status" value="1"/>
</dbReference>
<dbReference type="GO" id="GO:0006935">
    <property type="term" value="P:chemotaxis"/>
    <property type="evidence" value="ECO:0007669"/>
    <property type="project" value="UniProtKB-UniRule"/>
</dbReference>
<dbReference type="PROSITE" id="PS50110">
    <property type="entry name" value="RESPONSE_REGULATORY"/>
    <property type="match status" value="1"/>
</dbReference>